<feature type="region of interest" description="Disordered" evidence="1">
    <location>
        <begin position="330"/>
        <end position="357"/>
    </location>
</feature>
<evidence type="ECO:0000259" key="2">
    <source>
        <dbReference type="SMART" id="SM01054"/>
    </source>
</evidence>
<dbReference type="EMBL" id="JACMSC010000014">
    <property type="protein sequence ID" value="KAG6490613.1"/>
    <property type="molecule type" value="Genomic_DNA"/>
</dbReference>
<dbReference type="AlphaFoldDB" id="A0A8J5FNF7"/>
<feature type="compositionally biased region" description="Polar residues" evidence="1">
    <location>
        <begin position="603"/>
        <end position="619"/>
    </location>
</feature>
<feature type="region of interest" description="Disordered" evidence="1">
    <location>
        <begin position="67"/>
        <end position="86"/>
    </location>
</feature>
<dbReference type="Proteomes" id="UP000734854">
    <property type="component" value="Unassembled WGS sequence"/>
</dbReference>
<accession>A0A8J5FNF7</accession>
<feature type="region of interest" description="Disordered" evidence="1">
    <location>
        <begin position="603"/>
        <end position="687"/>
    </location>
</feature>
<feature type="compositionally biased region" description="Basic residues" evidence="1">
    <location>
        <begin position="670"/>
        <end position="679"/>
    </location>
</feature>
<evidence type="ECO:0000313" key="3">
    <source>
        <dbReference type="EMBL" id="KAG6490613.1"/>
    </source>
</evidence>
<gene>
    <name evidence="3" type="ORF">ZIOFF_051921</name>
</gene>
<evidence type="ECO:0000256" key="1">
    <source>
        <dbReference type="SAM" id="MobiDB-lite"/>
    </source>
</evidence>
<protein>
    <recommendedName>
        <fullName evidence="2">Calmodulin-binding domain-containing protein</fullName>
    </recommendedName>
</protein>
<dbReference type="InterPro" id="IPR012417">
    <property type="entry name" value="CaM-bd_dom_pln"/>
</dbReference>
<proteinExistence type="predicted"/>
<dbReference type="Pfam" id="PF07839">
    <property type="entry name" value="CaM_binding"/>
    <property type="match status" value="1"/>
</dbReference>
<reference evidence="3 4" key="1">
    <citation type="submission" date="2020-08" db="EMBL/GenBank/DDBJ databases">
        <title>Plant Genome Project.</title>
        <authorList>
            <person name="Zhang R.-G."/>
        </authorList>
    </citation>
    <scope>NUCLEOTIDE SEQUENCE [LARGE SCALE GENOMIC DNA]</scope>
    <source>
        <tissue evidence="3">Rhizome</tissue>
    </source>
</reference>
<feature type="compositionally biased region" description="Polar residues" evidence="1">
    <location>
        <begin position="250"/>
        <end position="259"/>
    </location>
</feature>
<feature type="compositionally biased region" description="Basic and acidic residues" evidence="1">
    <location>
        <begin position="330"/>
        <end position="350"/>
    </location>
</feature>
<feature type="domain" description="Calmodulin-binding" evidence="2">
    <location>
        <begin position="689"/>
        <end position="801"/>
    </location>
</feature>
<comment type="caution">
    <text evidence="3">The sequence shown here is derived from an EMBL/GenBank/DDBJ whole genome shotgun (WGS) entry which is preliminary data.</text>
</comment>
<feature type="compositionally biased region" description="Polar residues" evidence="1">
    <location>
        <begin position="268"/>
        <end position="279"/>
    </location>
</feature>
<keyword evidence="4" id="KW-1185">Reference proteome</keyword>
<organism evidence="3 4">
    <name type="scientific">Zingiber officinale</name>
    <name type="common">Ginger</name>
    <name type="synonym">Amomum zingiber</name>
    <dbReference type="NCBI Taxonomy" id="94328"/>
    <lineage>
        <taxon>Eukaryota</taxon>
        <taxon>Viridiplantae</taxon>
        <taxon>Streptophyta</taxon>
        <taxon>Embryophyta</taxon>
        <taxon>Tracheophyta</taxon>
        <taxon>Spermatophyta</taxon>
        <taxon>Magnoliopsida</taxon>
        <taxon>Liliopsida</taxon>
        <taxon>Zingiberales</taxon>
        <taxon>Zingiberaceae</taxon>
        <taxon>Zingiber</taxon>
    </lineage>
</organism>
<dbReference type="GO" id="GO:0005516">
    <property type="term" value="F:calmodulin binding"/>
    <property type="evidence" value="ECO:0007669"/>
    <property type="project" value="InterPro"/>
</dbReference>
<feature type="compositionally biased region" description="Acidic residues" evidence="1">
    <location>
        <begin position="629"/>
        <end position="642"/>
    </location>
</feature>
<evidence type="ECO:0000313" key="4">
    <source>
        <dbReference type="Proteomes" id="UP000734854"/>
    </source>
</evidence>
<dbReference type="SMART" id="SM01054">
    <property type="entry name" value="CaM_binding"/>
    <property type="match status" value="1"/>
</dbReference>
<sequence length="811" mass="91050">MAQKEVHINEIAVKGGTERCTRKCSTGITITNDSSVSSIRSEKPLPHYLRDSTGSCHDICKYGRKHDSVTKSKRPQKPLSRYQRASTGSCHDMCKYGQKHESEIVSKQRPFLSKSGGKLRLRDESLLASNLHVEDGKNTVTIKNKCSSQKDELSQKSADSNLKSGLKLKDDGTSEEYIDIKLETVSLCPKSSVTSDQDVLRTSECKEAESKLKEDGTPEDYIDMKFQSVLSFQGSSVFADQEILRTSETQSKFGKQKNSPPAKGIGSFQRSGAITNKNPTFLEPTASSKAKLVRQISLTMHDNHSDLNHNSSVSQVNEKYATSKKIGITKEKEKTGHTSREITKTSENKILRPSTASPSVKCVSDGILSLRQRTDMIVKEATLIKNQVSKADHDTEFSVEKTLLVVDNSFEKVSLDSSEQKVLEAENVLSELQKQTLMKHESSEEKTFQVVDEIPKKVNLHSSEEKLIEENVDTHFLVEELLGLENVNLNTDLESSEANHVNANLAEQEVPDPENIKSGKVALNSDDSRLIELENNGIKFPEKNFLKPEEIDSESLEMEPTQLKLLKAENGLTMQKILKPDDMVLISLALKHHDNKLYEQVNTDNSTEQNLVGQDTMDINSPVLKSDDDQLATDDEEKDEVSEYSYSEQSEVEPEHEVEKDKGNCEPSKRKERRSKRNTVIHPEDTNPTAHKLKFRRGKTIELQPESCGPRRLRFRRRTADVGAEDIQTERKNFRKSEITEPANASGAEAKGIMLKHQDMQEKNDERVLFNNVIEETASKLVETRKSKVKALVGAFETVISLQDKKLESTT</sequence>
<name>A0A8J5FNF7_ZINOF</name>
<dbReference type="PANTHER" id="PTHR33349:SF41">
    <property type="entry name" value="EMB|CAB62594.1"/>
    <property type="match status" value="1"/>
</dbReference>
<feature type="compositionally biased region" description="Basic and acidic residues" evidence="1">
    <location>
        <begin position="653"/>
        <end position="669"/>
    </location>
</feature>
<dbReference type="PANTHER" id="PTHR33349">
    <property type="entry name" value="EMB|CAB62594.1"/>
    <property type="match status" value="1"/>
</dbReference>
<feature type="region of interest" description="Disordered" evidence="1">
    <location>
        <begin position="250"/>
        <end position="282"/>
    </location>
</feature>